<dbReference type="SUPFAM" id="SSF49854">
    <property type="entry name" value="Spermadhesin, CUB domain"/>
    <property type="match status" value="2"/>
</dbReference>
<dbReference type="OrthoDB" id="10009301at2759"/>
<dbReference type="AlphaFoldDB" id="A0A813UWA8"/>
<feature type="region of interest" description="Disordered" evidence="4">
    <location>
        <begin position="546"/>
        <end position="603"/>
    </location>
</feature>
<dbReference type="CDD" id="cd00041">
    <property type="entry name" value="CUB"/>
    <property type="match status" value="2"/>
</dbReference>
<name>A0A813UWA8_9BILA</name>
<dbReference type="Gene3D" id="2.60.120.290">
    <property type="entry name" value="Spermadhesin, CUB domain"/>
    <property type="match status" value="2"/>
</dbReference>
<keyword evidence="1" id="KW-0677">Repeat</keyword>
<feature type="domain" description="CUB" evidence="5">
    <location>
        <begin position="185"/>
        <end position="336"/>
    </location>
</feature>
<evidence type="ECO:0000313" key="6">
    <source>
        <dbReference type="EMBL" id="CAF0833237.1"/>
    </source>
</evidence>
<evidence type="ECO:0000313" key="7">
    <source>
        <dbReference type="Proteomes" id="UP000663879"/>
    </source>
</evidence>
<dbReference type="InterPro" id="IPR012337">
    <property type="entry name" value="RNaseH-like_sf"/>
</dbReference>
<sequence length="603" mass="69487">MIKSILKIPVPTLDKLCSKDIELKISQKERVVLQDLVLLLEPFHDLTVDLQKDFGSISIVYPAYNSLLKHICQFKTKLDLKDMANELDRSLRMRFSFVETNPVYIVATLLNPSFSFLINDPNESLFFERILKEHYLNFVRPNGLNIVEQCNKPFTPTKSYLFIEKPVINQSEFNLAESYVDQDKCVFEYYSHLSPQGEINSPNYPEPYPNNLDCRYEFYAKDNERVIIQIEDFEIEPAQNTAMHQINFMDFIQTNTRSNRASVSKEKKELNSRKQCFYDFLDVFTSDGTGRLHWRSRHCGSQIDRQIVSTTPTLVLVFQTDRMLSYRGFKFFYHFSPLNILPFITDPICGPSELIGNGSLIASPNYPMMFPSDIECAWTITVEKHQNILVKFLDVNLNEPCHRSQISIWDGYVSDTTRPDFIVCEKLTFYHKGILQYKSKGNRIVIRFIGNKNVNRQEMNQVISTQKMHNPRMKNGFFATWNGIRLADDCQDDFKCKGGEVNKSSLEDRESWTSECGQKFPIPTFIVARESGNNKIPKILVFKKNGINRPRDGSNTSDPFDSPESTDNSENLKTPKTNTSSFFPSKNTSAIHPSTKAANSTTV</sequence>
<comment type="caution">
    <text evidence="3">Lacks conserved residue(s) required for the propagation of feature annotation.</text>
</comment>
<feature type="domain" description="CUB" evidence="5">
    <location>
        <begin position="349"/>
        <end position="484"/>
    </location>
</feature>
<keyword evidence="2 3" id="KW-1015">Disulfide bond</keyword>
<gene>
    <name evidence="6" type="ORF">OXX778_LOCUS8076</name>
</gene>
<evidence type="ECO:0000256" key="4">
    <source>
        <dbReference type="SAM" id="MobiDB-lite"/>
    </source>
</evidence>
<reference evidence="6" key="1">
    <citation type="submission" date="2021-02" db="EMBL/GenBank/DDBJ databases">
        <authorList>
            <person name="Nowell W R."/>
        </authorList>
    </citation>
    <scope>NUCLEOTIDE SEQUENCE</scope>
    <source>
        <strain evidence="6">Ploen Becks lab</strain>
    </source>
</reference>
<dbReference type="PANTHER" id="PTHR24251">
    <property type="entry name" value="OVOCHYMASE-RELATED"/>
    <property type="match status" value="1"/>
</dbReference>
<dbReference type="EMBL" id="CAJNOC010001082">
    <property type="protein sequence ID" value="CAF0833237.1"/>
    <property type="molecule type" value="Genomic_DNA"/>
</dbReference>
<evidence type="ECO:0000256" key="3">
    <source>
        <dbReference type="PROSITE-ProRule" id="PRU00059"/>
    </source>
</evidence>
<evidence type="ECO:0000259" key="5">
    <source>
        <dbReference type="PROSITE" id="PS01180"/>
    </source>
</evidence>
<evidence type="ECO:0000256" key="1">
    <source>
        <dbReference type="ARBA" id="ARBA00022737"/>
    </source>
</evidence>
<organism evidence="6 7">
    <name type="scientific">Brachionus calyciflorus</name>
    <dbReference type="NCBI Taxonomy" id="104777"/>
    <lineage>
        <taxon>Eukaryota</taxon>
        <taxon>Metazoa</taxon>
        <taxon>Spiralia</taxon>
        <taxon>Gnathifera</taxon>
        <taxon>Rotifera</taxon>
        <taxon>Eurotatoria</taxon>
        <taxon>Monogononta</taxon>
        <taxon>Pseudotrocha</taxon>
        <taxon>Ploima</taxon>
        <taxon>Brachionidae</taxon>
        <taxon>Brachionus</taxon>
    </lineage>
</organism>
<dbReference type="Pfam" id="PF00431">
    <property type="entry name" value="CUB"/>
    <property type="match status" value="3"/>
</dbReference>
<evidence type="ECO:0000256" key="2">
    <source>
        <dbReference type="ARBA" id="ARBA00023157"/>
    </source>
</evidence>
<dbReference type="PROSITE" id="PS01180">
    <property type="entry name" value="CUB"/>
    <property type="match status" value="2"/>
</dbReference>
<dbReference type="InterPro" id="IPR000859">
    <property type="entry name" value="CUB_dom"/>
</dbReference>
<dbReference type="InterPro" id="IPR035914">
    <property type="entry name" value="Sperma_CUB_dom_sf"/>
</dbReference>
<dbReference type="Proteomes" id="UP000663879">
    <property type="component" value="Unassembled WGS sequence"/>
</dbReference>
<dbReference type="SMART" id="SM00042">
    <property type="entry name" value="CUB"/>
    <property type="match status" value="2"/>
</dbReference>
<protein>
    <recommendedName>
        <fullName evidence="5">CUB domain-containing protein</fullName>
    </recommendedName>
</protein>
<keyword evidence="7" id="KW-1185">Reference proteome</keyword>
<accession>A0A813UWA8</accession>
<comment type="caution">
    <text evidence="6">The sequence shown here is derived from an EMBL/GenBank/DDBJ whole genome shotgun (WGS) entry which is preliminary data.</text>
</comment>
<feature type="disulfide bond" evidence="3">
    <location>
        <begin position="349"/>
        <end position="376"/>
    </location>
</feature>
<proteinExistence type="predicted"/>
<dbReference type="SUPFAM" id="SSF53098">
    <property type="entry name" value="Ribonuclease H-like"/>
    <property type="match status" value="1"/>
</dbReference>
<feature type="compositionally biased region" description="Polar residues" evidence="4">
    <location>
        <begin position="553"/>
        <end position="603"/>
    </location>
</feature>